<dbReference type="RefSeq" id="WP_081349741.1">
    <property type="nucleotide sequence ID" value="NZ_FNJN01000003.1"/>
</dbReference>
<dbReference type="PANTHER" id="PTHR43441">
    <property type="entry name" value="RIBOSOMAL-PROTEIN-SERINE ACETYLTRANSFERASE"/>
    <property type="match status" value="1"/>
</dbReference>
<accession>A0A1H0NX73</accession>
<evidence type="ECO:0000313" key="3">
    <source>
        <dbReference type="Proteomes" id="UP000186456"/>
    </source>
</evidence>
<dbReference type="Pfam" id="PF13302">
    <property type="entry name" value="Acetyltransf_3"/>
    <property type="match status" value="1"/>
</dbReference>
<gene>
    <name evidence="2" type="ORF">SAMN04487788_1610</name>
</gene>
<dbReference type="AlphaFoldDB" id="A0A1H0NX73"/>
<dbReference type="PROSITE" id="PS51186">
    <property type="entry name" value="GNAT"/>
    <property type="match status" value="1"/>
</dbReference>
<dbReference type="GO" id="GO:0005737">
    <property type="term" value="C:cytoplasm"/>
    <property type="evidence" value="ECO:0007669"/>
    <property type="project" value="TreeGrafter"/>
</dbReference>
<dbReference type="InterPro" id="IPR000182">
    <property type="entry name" value="GNAT_dom"/>
</dbReference>
<dbReference type="InterPro" id="IPR051908">
    <property type="entry name" value="Ribosomal_N-acetyltransferase"/>
</dbReference>
<evidence type="ECO:0000259" key="1">
    <source>
        <dbReference type="PROSITE" id="PS51186"/>
    </source>
</evidence>
<name>A0A1H0NX73_MICTS</name>
<evidence type="ECO:0000313" key="2">
    <source>
        <dbReference type="EMBL" id="SDO97382.1"/>
    </source>
</evidence>
<dbReference type="Proteomes" id="UP000186456">
    <property type="component" value="Unassembled WGS sequence"/>
</dbReference>
<protein>
    <submittedName>
        <fullName evidence="2">Aminoglycoside 6'-N-acetyltransferase</fullName>
    </submittedName>
</protein>
<dbReference type="SUPFAM" id="SSF55729">
    <property type="entry name" value="Acyl-CoA N-acyltransferases (Nat)"/>
    <property type="match status" value="1"/>
</dbReference>
<dbReference type="CDD" id="cd04301">
    <property type="entry name" value="NAT_SF"/>
    <property type="match status" value="1"/>
</dbReference>
<dbReference type="PANTHER" id="PTHR43441:SF11">
    <property type="entry name" value="RIBOSOMAL-PROTEIN-SERINE ACETYLTRANSFERASE"/>
    <property type="match status" value="1"/>
</dbReference>
<dbReference type="Gene3D" id="3.40.630.30">
    <property type="match status" value="1"/>
</dbReference>
<sequence length="199" mass="21770">MSASPFVLPPAPETLEVTSERVRLRPFEERDLEAMAAYRGDAEVCRFLPFEPQSPDDIRARNGHLMGGTSLEGERGGVMLVIERVDDGAAIGDLVLFHLDAGAGSAEVGWVVSPAASGRGLATEAVRALIDTAFDVYGLRRLTAQIDADNVRSAALAERLGMRREAHFVENEWFKGRWSDLLVYAVLDREWAAARRSAS</sequence>
<keyword evidence="2" id="KW-0808">Transferase</keyword>
<reference evidence="2 3" key="1">
    <citation type="submission" date="2016-10" db="EMBL/GenBank/DDBJ databases">
        <authorList>
            <person name="de Groot N.N."/>
        </authorList>
    </citation>
    <scope>NUCLEOTIDE SEQUENCE [LARGE SCALE GENOMIC DNA]</scope>
    <source>
        <strain evidence="2 3">StLB037</strain>
    </source>
</reference>
<dbReference type="GO" id="GO:1990189">
    <property type="term" value="F:protein N-terminal-serine acetyltransferase activity"/>
    <property type="evidence" value="ECO:0007669"/>
    <property type="project" value="TreeGrafter"/>
</dbReference>
<dbReference type="EMBL" id="FNJN01000003">
    <property type="protein sequence ID" value="SDO97382.1"/>
    <property type="molecule type" value="Genomic_DNA"/>
</dbReference>
<feature type="domain" description="N-acetyltransferase" evidence="1">
    <location>
        <begin position="22"/>
        <end position="190"/>
    </location>
</feature>
<dbReference type="InterPro" id="IPR016181">
    <property type="entry name" value="Acyl_CoA_acyltransferase"/>
</dbReference>
<organism evidence="2 3">
    <name type="scientific">Microbacterium testaceum (strain StLB037)</name>
    <dbReference type="NCBI Taxonomy" id="979556"/>
    <lineage>
        <taxon>Bacteria</taxon>
        <taxon>Bacillati</taxon>
        <taxon>Actinomycetota</taxon>
        <taxon>Actinomycetes</taxon>
        <taxon>Micrococcales</taxon>
        <taxon>Microbacteriaceae</taxon>
        <taxon>Microbacterium</taxon>
    </lineage>
</organism>
<dbReference type="GO" id="GO:0008999">
    <property type="term" value="F:protein-N-terminal-alanine acetyltransferase activity"/>
    <property type="evidence" value="ECO:0007669"/>
    <property type="project" value="TreeGrafter"/>
</dbReference>
<proteinExistence type="predicted"/>